<feature type="domain" description="ABC transporter" evidence="9">
    <location>
        <begin position="249"/>
        <end position="496"/>
    </location>
</feature>
<keyword evidence="4" id="KW-0677">Repeat</keyword>
<dbReference type="InterPro" id="IPR027417">
    <property type="entry name" value="P-loop_NTPase"/>
</dbReference>
<name>A0ABY3ZS60_9RHOB</name>
<keyword evidence="3" id="KW-0762">Sugar transport</keyword>
<dbReference type="PROSITE" id="PS00211">
    <property type="entry name" value="ABC_TRANSPORTER_1"/>
    <property type="match status" value="1"/>
</dbReference>
<dbReference type="Gene3D" id="3.40.50.300">
    <property type="entry name" value="P-loop containing nucleotide triphosphate hydrolases"/>
    <property type="match status" value="2"/>
</dbReference>
<dbReference type="RefSeq" id="WP_243263884.1">
    <property type="nucleotide sequence ID" value="NZ_CP085147.1"/>
</dbReference>
<keyword evidence="5" id="KW-0547">Nucleotide-binding</keyword>
<organism evidence="10 11">
    <name type="scientific">Sulfitobacter dubius</name>
    <dbReference type="NCBI Taxonomy" id="218673"/>
    <lineage>
        <taxon>Bacteria</taxon>
        <taxon>Pseudomonadati</taxon>
        <taxon>Pseudomonadota</taxon>
        <taxon>Alphaproteobacteria</taxon>
        <taxon>Rhodobacterales</taxon>
        <taxon>Roseobacteraceae</taxon>
        <taxon>Sulfitobacter</taxon>
    </lineage>
</organism>
<geneLocation type="plasmid" evidence="10 11">
    <name>pDSM109990_c</name>
</geneLocation>
<dbReference type="InterPro" id="IPR003593">
    <property type="entry name" value="AAA+_ATPase"/>
</dbReference>
<keyword evidence="2" id="KW-1003">Cell membrane</keyword>
<reference evidence="11" key="1">
    <citation type="journal article" date="2022" name="Microorganisms">
        <title>Beyond the ABCs#Discovery of Three New Plasmid Types in Rhodobacterales (RepQ, RepY, RepW).</title>
        <authorList>
            <person name="Freese H.M."/>
            <person name="Ringel V."/>
            <person name="Overmann J."/>
            <person name="Petersen J."/>
        </authorList>
    </citation>
    <scope>NUCLEOTIDE SEQUENCE [LARGE SCALE GENOMIC DNA]</scope>
    <source>
        <strain evidence="11">DSM 109990</strain>
        <plasmid evidence="11">pDSM109990_c</plasmid>
    </source>
</reference>
<evidence type="ECO:0000313" key="10">
    <source>
        <dbReference type="EMBL" id="UOA16950.1"/>
    </source>
</evidence>
<keyword evidence="7" id="KW-1278">Translocase</keyword>
<dbReference type="Proteomes" id="UP000831019">
    <property type="component" value="Plasmid pDSM109990_c"/>
</dbReference>
<dbReference type="InterPro" id="IPR017871">
    <property type="entry name" value="ABC_transporter-like_CS"/>
</dbReference>
<keyword evidence="8" id="KW-0472">Membrane</keyword>
<gene>
    <name evidence="10" type="primary">rbsA_4</name>
    <name evidence="10" type="ORF">DSM109990_03837</name>
</gene>
<feature type="domain" description="ABC transporter" evidence="9">
    <location>
        <begin position="6"/>
        <end position="242"/>
    </location>
</feature>
<evidence type="ECO:0000256" key="8">
    <source>
        <dbReference type="ARBA" id="ARBA00023136"/>
    </source>
</evidence>
<evidence type="ECO:0000256" key="7">
    <source>
        <dbReference type="ARBA" id="ARBA00022967"/>
    </source>
</evidence>
<dbReference type="PANTHER" id="PTHR43790:SF3">
    <property type="entry name" value="D-ALLOSE IMPORT ATP-BINDING PROTEIN ALSA-RELATED"/>
    <property type="match status" value="1"/>
</dbReference>
<dbReference type="InterPro" id="IPR003439">
    <property type="entry name" value="ABC_transporter-like_ATP-bd"/>
</dbReference>
<keyword evidence="1" id="KW-0813">Transport</keyword>
<dbReference type="InterPro" id="IPR050107">
    <property type="entry name" value="ABC_carbohydrate_import_ATPase"/>
</dbReference>
<evidence type="ECO:0000256" key="5">
    <source>
        <dbReference type="ARBA" id="ARBA00022741"/>
    </source>
</evidence>
<evidence type="ECO:0000256" key="6">
    <source>
        <dbReference type="ARBA" id="ARBA00022840"/>
    </source>
</evidence>
<dbReference type="EMBL" id="CP085147">
    <property type="protein sequence ID" value="UOA16950.1"/>
    <property type="molecule type" value="Genomic_DNA"/>
</dbReference>
<dbReference type="SMART" id="SM00382">
    <property type="entry name" value="AAA"/>
    <property type="match status" value="2"/>
</dbReference>
<accession>A0ABY3ZS60</accession>
<proteinExistence type="predicted"/>
<sequence length="511" mass="55475">MTDAAIEMAGIDKTFGPVKALQNADLVVHPGTIHGLIGQNGAGKSTIIKVLAGIYSLSGGSVRVFGEEISPVTPAAVEARGVHFIHQDRLLVPTATVAEAIFLRNEPRFGPFLNLRRMNREAAALLKRYFDLDLDPRMLVNELSTAQQKIVQITRALANHARVLVLDEPTAALIQKEVDNLFAVLRRLRHDGLAIVFISHYMSEIEEICDVVTVLRNGSDVGVVDPREAGIPKIVEMMTDRDTSEMYPRRDAEIGAPVLEARGITAEPHFRNVSFTLRAGEVLGLTGLLGSGDKEVLKALFGQLPLDSGEILLHGESISFRSPVQAVSRGFAKIPEDRRAHGVATGLSVGENVSLASLDQMSARGFVRNREEVARVNSLIADLGIKAPDRHQLVKNLSGGNQQKVVVAKWLSRDSSVYLLDEPTVAVDVGAKIEIFSLMNRLAAEGKALIFLSSDLEEIAEMCDRILVIYRGEITSEHRHGEIDADRLLAAASGSAVAAPKPQTIERRANA</sequence>
<dbReference type="PANTHER" id="PTHR43790">
    <property type="entry name" value="CARBOHYDRATE TRANSPORT ATP-BINDING PROTEIN MG119-RELATED"/>
    <property type="match status" value="1"/>
</dbReference>
<dbReference type="SUPFAM" id="SSF52540">
    <property type="entry name" value="P-loop containing nucleoside triphosphate hydrolases"/>
    <property type="match status" value="2"/>
</dbReference>
<evidence type="ECO:0000256" key="4">
    <source>
        <dbReference type="ARBA" id="ARBA00022737"/>
    </source>
</evidence>
<dbReference type="Pfam" id="PF00005">
    <property type="entry name" value="ABC_tran"/>
    <property type="match status" value="2"/>
</dbReference>
<dbReference type="CDD" id="cd03216">
    <property type="entry name" value="ABC_Carb_Monos_I"/>
    <property type="match status" value="1"/>
</dbReference>
<dbReference type="CDD" id="cd03215">
    <property type="entry name" value="ABC_Carb_Monos_II"/>
    <property type="match status" value="1"/>
</dbReference>
<evidence type="ECO:0000256" key="3">
    <source>
        <dbReference type="ARBA" id="ARBA00022597"/>
    </source>
</evidence>
<keyword evidence="6 10" id="KW-0067">ATP-binding</keyword>
<protein>
    <submittedName>
        <fullName evidence="10">Ribose import ATP-binding protein RbsA</fullName>
    </submittedName>
</protein>
<dbReference type="GO" id="GO:0005524">
    <property type="term" value="F:ATP binding"/>
    <property type="evidence" value="ECO:0007669"/>
    <property type="project" value="UniProtKB-KW"/>
</dbReference>
<evidence type="ECO:0000313" key="11">
    <source>
        <dbReference type="Proteomes" id="UP000831019"/>
    </source>
</evidence>
<evidence type="ECO:0000256" key="1">
    <source>
        <dbReference type="ARBA" id="ARBA00022448"/>
    </source>
</evidence>
<keyword evidence="11" id="KW-1185">Reference proteome</keyword>
<evidence type="ECO:0000259" key="9">
    <source>
        <dbReference type="PROSITE" id="PS50893"/>
    </source>
</evidence>
<dbReference type="PROSITE" id="PS50893">
    <property type="entry name" value="ABC_TRANSPORTER_2"/>
    <property type="match status" value="2"/>
</dbReference>
<evidence type="ECO:0000256" key="2">
    <source>
        <dbReference type="ARBA" id="ARBA00022475"/>
    </source>
</evidence>
<keyword evidence="10" id="KW-0614">Plasmid</keyword>